<comment type="function">
    <text evidence="6">Involved in heme d1 biosynthesis. Catalyzes the decarboxylation of siroheme into didecarboxysiroheme.</text>
</comment>
<reference evidence="10 11" key="1">
    <citation type="submission" date="2019-08" db="EMBL/GenBank/DDBJ databases">
        <title>Marinobacter ZYF650 sp. nov., a marine bacterium isolated from seawater of the Mariana trench.</title>
        <authorList>
            <person name="Ahmad W."/>
        </authorList>
    </citation>
    <scope>NUCLEOTIDE SEQUENCE [LARGE SCALE GENOMIC DNA]</scope>
    <source>
        <strain evidence="10 11">ZYF650</strain>
    </source>
</reference>
<feature type="domain" description="Siroheme decarboxylase AsnC-like ligand binding" evidence="8">
    <location>
        <begin position="83"/>
        <end position="155"/>
    </location>
</feature>
<accession>A0A5B0VNI5</accession>
<evidence type="ECO:0000256" key="1">
    <source>
        <dbReference type="ARBA" id="ARBA00023239"/>
    </source>
</evidence>
<comment type="similarity">
    <text evidence="3">Belongs to the Ahb/Nir family.</text>
</comment>
<protein>
    <recommendedName>
        <fullName evidence="5">siroheme decarboxylase</fullName>
        <ecNumber evidence="5">4.1.1.111</ecNumber>
    </recommendedName>
</protein>
<evidence type="ECO:0000256" key="7">
    <source>
        <dbReference type="ARBA" id="ARBA00048470"/>
    </source>
</evidence>
<evidence type="ECO:0000256" key="2">
    <source>
        <dbReference type="ARBA" id="ARBA00023444"/>
    </source>
</evidence>
<dbReference type="EMBL" id="VTUU01000001">
    <property type="protein sequence ID" value="KAA1175924.1"/>
    <property type="molecule type" value="Genomic_DNA"/>
</dbReference>
<dbReference type="Pfam" id="PF17805">
    <property type="entry name" value="AsnC_trans_reg2"/>
    <property type="match status" value="1"/>
</dbReference>
<comment type="subunit">
    <text evidence="4">Probably forms a complex composed of NirD, NirL, NirG and NirH. All proteins are required for the total conversion of siroheme to didecarboxysiroheme.</text>
</comment>
<dbReference type="Pfam" id="PF22451">
    <property type="entry name" value="NirdL-like_HTH"/>
    <property type="match status" value="1"/>
</dbReference>
<gene>
    <name evidence="10" type="ORF">FWJ25_01970</name>
</gene>
<dbReference type="AlphaFoldDB" id="A0A5B0VNI5"/>
<name>A0A5B0VNI5_9GAMM</name>
<evidence type="ECO:0000256" key="5">
    <source>
        <dbReference type="ARBA" id="ARBA00023471"/>
    </source>
</evidence>
<dbReference type="RefSeq" id="WP_149598562.1">
    <property type="nucleotide sequence ID" value="NZ_VTUU01000001.1"/>
</dbReference>
<organism evidence="10 11">
    <name type="scientific">Marinobacter salinexigens</name>
    <dbReference type="NCBI Taxonomy" id="2919747"/>
    <lineage>
        <taxon>Bacteria</taxon>
        <taxon>Pseudomonadati</taxon>
        <taxon>Pseudomonadota</taxon>
        <taxon>Gammaproteobacteria</taxon>
        <taxon>Pseudomonadales</taxon>
        <taxon>Marinobacteraceae</taxon>
        <taxon>Marinobacter</taxon>
    </lineage>
</organism>
<dbReference type="InterPro" id="IPR050684">
    <property type="entry name" value="HTH-Siroheme_Decarb"/>
</dbReference>
<dbReference type="Gene3D" id="3.30.70.3460">
    <property type="match status" value="1"/>
</dbReference>
<dbReference type="Gene3D" id="1.10.10.10">
    <property type="entry name" value="Winged helix-like DNA-binding domain superfamily/Winged helix DNA-binding domain"/>
    <property type="match status" value="1"/>
</dbReference>
<comment type="pathway">
    <text evidence="2">Porphyrin-containing compound metabolism.</text>
</comment>
<evidence type="ECO:0000256" key="6">
    <source>
        <dbReference type="ARBA" id="ARBA00045291"/>
    </source>
</evidence>
<evidence type="ECO:0000259" key="9">
    <source>
        <dbReference type="Pfam" id="PF22451"/>
    </source>
</evidence>
<dbReference type="InterPro" id="IPR053953">
    <property type="entry name" value="NirdL-like_HTH"/>
</dbReference>
<dbReference type="GO" id="GO:0016829">
    <property type="term" value="F:lyase activity"/>
    <property type="evidence" value="ECO:0007669"/>
    <property type="project" value="UniProtKB-KW"/>
</dbReference>
<evidence type="ECO:0000259" key="8">
    <source>
        <dbReference type="Pfam" id="PF17805"/>
    </source>
</evidence>
<dbReference type="PANTHER" id="PTHR43413">
    <property type="entry name" value="TRANSCRIPTIONAL REGULATOR, ASNC FAMILY"/>
    <property type="match status" value="1"/>
</dbReference>
<dbReference type="Proteomes" id="UP000323161">
    <property type="component" value="Unassembled WGS sequence"/>
</dbReference>
<evidence type="ECO:0000313" key="10">
    <source>
        <dbReference type="EMBL" id="KAA1175924.1"/>
    </source>
</evidence>
<evidence type="ECO:0000256" key="3">
    <source>
        <dbReference type="ARBA" id="ARBA00023457"/>
    </source>
</evidence>
<comment type="caution">
    <text evidence="10">The sequence shown here is derived from an EMBL/GenBank/DDBJ whole genome shotgun (WGS) entry which is preliminary data.</text>
</comment>
<keyword evidence="11" id="KW-1185">Reference proteome</keyword>
<proteinExistence type="inferred from homology"/>
<comment type="catalytic activity">
    <reaction evidence="7">
        <text>siroheme + 2 H(+) = 12,18-didecarboxysiroheme + 2 CO2</text>
        <dbReference type="Rhea" id="RHEA:19093"/>
        <dbReference type="ChEBI" id="CHEBI:15378"/>
        <dbReference type="ChEBI" id="CHEBI:16526"/>
        <dbReference type="ChEBI" id="CHEBI:60052"/>
        <dbReference type="ChEBI" id="CHEBI:140497"/>
        <dbReference type="EC" id="4.1.1.111"/>
    </reaction>
</comment>
<sequence>MSVMTERAIGNIEIPDFSDLERKIINRLQHGLPMVRHPYAAVAEELGTSEQALLDTLKSLLDRRILSRFGPMFHAGEMGGGLSLVAMRVPEETFDRVVGQVNAFDEVAHNYRREHELNMWFVVATETPEGVDEVLRQIEETTGFPVYNMPKEEEFHVRLHFKI</sequence>
<feature type="domain" description="Siroheme decarboxylase NirL-like HTH" evidence="9">
    <location>
        <begin position="21"/>
        <end position="66"/>
    </location>
</feature>
<dbReference type="EC" id="4.1.1.111" evidence="5"/>
<dbReference type="InterPro" id="IPR036388">
    <property type="entry name" value="WH-like_DNA-bd_sf"/>
</dbReference>
<dbReference type="InterPro" id="IPR040523">
    <property type="entry name" value="AsnC_trans_reg2"/>
</dbReference>
<keyword evidence="1" id="KW-0456">Lyase</keyword>
<evidence type="ECO:0000313" key="11">
    <source>
        <dbReference type="Proteomes" id="UP000323161"/>
    </source>
</evidence>
<evidence type="ECO:0000256" key="4">
    <source>
        <dbReference type="ARBA" id="ARBA00023465"/>
    </source>
</evidence>
<dbReference type="PANTHER" id="PTHR43413:SF1">
    <property type="entry name" value="SIROHEME DECARBOXYLASE NIRL SUBUNIT"/>
    <property type="match status" value="1"/>
</dbReference>